<dbReference type="AlphaFoldDB" id="T0HIM2"/>
<evidence type="ECO:0000256" key="3">
    <source>
        <dbReference type="ARBA" id="ARBA00005842"/>
    </source>
</evidence>
<feature type="binding site" evidence="10">
    <location>
        <begin position="24"/>
        <end position="29"/>
    </location>
    <ligand>
        <name>substrate</name>
    </ligand>
</feature>
<evidence type="ECO:0000256" key="6">
    <source>
        <dbReference type="ARBA" id="ARBA00022741"/>
    </source>
</evidence>
<proteinExistence type="inferred from homology"/>
<dbReference type="SUPFAM" id="SSF52540">
    <property type="entry name" value="P-loop containing nucleoside triphosphate hydrolases"/>
    <property type="match status" value="2"/>
</dbReference>
<dbReference type="InterPro" id="IPR018022">
    <property type="entry name" value="IPT"/>
</dbReference>
<evidence type="ECO:0000256" key="2">
    <source>
        <dbReference type="ARBA" id="ARBA00003213"/>
    </source>
</evidence>
<evidence type="ECO:0000256" key="5">
    <source>
        <dbReference type="ARBA" id="ARBA00022694"/>
    </source>
</evidence>
<evidence type="ECO:0000256" key="10">
    <source>
        <dbReference type="HAMAP-Rule" id="MF_00185"/>
    </source>
</evidence>
<dbReference type="PANTHER" id="PTHR11088:SF60">
    <property type="entry name" value="TRNA DIMETHYLALLYLTRANSFERASE"/>
    <property type="match status" value="1"/>
</dbReference>
<feature type="site" description="Interaction with substrate tRNA" evidence="10">
    <location>
        <position position="113"/>
    </location>
</feature>
<dbReference type="EC" id="2.5.1.75" evidence="10"/>
<protein>
    <recommendedName>
        <fullName evidence="10">tRNA dimethylallyltransferase</fullName>
        <ecNumber evidence="10">2.5.1.75</ecNumber>
    </recommendedName>
    <alternativeName>
        <fullName evidence="10">Dimethylallyl diphosphate:tRNA dimethylallyltransferase</fullName>
        <shortName evidence="10">DMAPP:tRNA dimethylallyltransferase</shortName>
        <shortName evidence="10">DMATase</shortName>
    </alternativeName>
    <alternativeName>
        <fullName evidence="10">Isopentenyl-diphosphate:tRNA isopentenyltransferase</fullName>
        <shortName evidence="10">IPP transferase</shortName>
        <shortName evidence="10">IPPT</shortName>
        <shortName evidence="10">IPTase</shortName>
    </alternativeName>
</protein>
<organism evidence="14 15">
    <name type="scientific">Sphingobium lactosutens DS20</name>
    <dbReference type="NCBI Taxonomy" id="1331060"/>
    <lineage>
        <taxon>Bacteria</taxon>
        <taxon>Pseudomonadati</taxon>
        <taxon>Pseudomonadota</taxon>
        <taxon>Alphaproteobacteria</taxon>
        <taxon>Sphingomonadales</taxon>
        <taxon>Sphingomonadaceae</taxon>
        <taxon>Sphingobium</taxon>
    </lineage>
</organism>
<reference evidence="14 15" key="1">
    <citation type="journal article" date="2013" name="Genome Announc.">
        <title>Draft Genome Sequence of Sphingobium lactosutens Strain DS20T, Isolated from a Hexachlorocyclohexane Dumpsite.</title>
        <authorList>
            <person name="Kumar R."/>
            <person name="Dwivedi V."/>
            <person name="Negi V."/>
            <person name="Khurana J.P."/>
            <person name="Lal R."/>
        </authorList>
    </citation>
    <scope>NUCLEOTIDE SEQUENCE [LARGE SCALE GENOMIC DNA]</scope>
    <source>
        <strain evidence="14 15">DS20</strain>
    </source>
</reference>
<evidence type="ECO:0000256" key="11">
    <source>
        <dbReference type="RuleBase" id="RU003783"/>
    </source>
</evidence>
<dbReference type="PATRIC" id="fig|1331060.3.peg.1608"/>
<evidence type="ECO:0000256" key="12">
    <source>
        <dbReference type="RuleBase" id="RU003784"/>
    </source>
</evidence>
<comment type="similarity">
    <text evidence="3 10 13">Belongs to the IPP transferase family.</text>
</comment>
<feature type="binding site" evidence="10">
    <location>
        <begin position="22"/>
        <end position="29"/>
    </location>
    <ligand>
        <name>ATP</name>
        <dbReference type="ChEBI" id="CHEBI:30616"/>
    </ligand>
</feature>
<comment type="caution">
    <text evidence="14">The sequence shown here is derived from an EMBL/GenBank/DDBJ whole genome shotgun (WGS) entry which is preliminary data.</text>
</comment>
<dbReference type="GO" id="GO:0006400">
    <property type="term" value="P:tRNA modification"/>
    <property type="evidence" value="ECO:0007669"/>
    <property type="project" value="TreeGrafter"/>
</dbReference>
<keyword evidence="15" id="KW-1185">Reference proteome</keyword>
<evidence type="ECO:0000313" key="15">
    <source>
        <dbReference type="Proteomes" id="UP000015531"/>
    </source>
</evidence>
<evidence type="ECO:0000256" key="4">
    <source>
        <dbReference type="ARBA" id="ARBA00022679"/>
    </source>
</evidence>
<name>T0HIM2_9SPHN</name>
<keyword evidence="5 10" id="KW-0819">tRNA processing</keyword>
<evidence type="ECO:0000256" key="7">
    <source>
        <dbReference type="ARBA" id="ARBA00022840"/>
    </source>
</evidence>
<sequence>MLTPEPKTGSGESRPRVALIAGPTASGKSALAIRLARRADGIVINADASQVYADLSILSARPSPEEMSDVPHRLFGHIDGAEACSAARWAADARVEIDAAHDQGKLPILVGGTGLYLRTLLDGIAPVPDIDPDIRAAVRALPVAQAHEALRHEDPEAASRLAPADTARVARALEVIRSTGRTLKAWQAQKSGGIGDRIALAPLILLPPRPWLVDRCDRRFMQMLDQGAVAEVKALLARDLDPALPVMRAIGVPDIAAWLNGDMDRDTMIERGQRATRQYAKRQYTWFARQPPASWRREERYLDDNIIEELATLLHY</sequence>
<comment type="cofactor">
    <cofactor evidence="1 10">
        <name>Mg(2+)</name>
        <dbReference type="ChEBI" id="CHEBI:18420"/>
    </cofactor>
</comment>
<keyword evidence="7 10" id="KW-0067">ATP-binding</keyword>
<dbReference type="NCBIfam" id="TIGR00174">
    <property type="entry name" value="miaA"/>
    <property type="match status" value="1"/>
</dbReference>
<dbReference type="RefSeq" id="WP_021225496.1">
    <property type="nucleotide sequence ID" value="NZ_ATDP01000078.1"/>
</dbReference>
<dbReference type="OrthoDB" id="9776390at2"/>
<dbReference type="Pfam" id="PF01715">
    <property type="entry name" value="IPPT"/>
    <property type="match status" value="1"/>
</dbReference>
<comment type="caution">
    <text evidence="10">Lacks conserved residue(s) required for the propagation of feature annotation.</text>
</comment>
<keyword evidence="4 10" id="KW-0808">Transferase</keyword>
<evidence type="ECO:0000313" key="14">
    <source>
        <dbReference type="EMBL" id="EQB16196.1"/>
    </source>
</evidence>
<evidence type="ECO:0000256" key="8">
    <source>
        <dbReference type="ARBA" id="ARBA00022842"/>
    </source>
</evidence>
<evidence type="ECO:0000256" key="13">
    <source>
        <dbReference type="RuleBase" id="RU003785"/>
    </source>
</evidence>
<dbReference type="Gene3D" id="3.40.50.300">
    <property type="entry name" value="P-loop containing nucleotide triphosphate hydrolases"/>
    <property type="match status" value="1"/>
</dbReference>
<dbReference type="eggNOG" id="COG0324">
    <property type="taxonomic scope" value="Bacteria"/>
</dbReference>
<gene>
    <name evidence="10" type="primary">miaA</name>
    <name evidence="14" type="ORF">RLDS_08460</name>
</gene>
<evidence type="ECO:0000256" key="9">
    <source>
        <dbReference type="ARBA" id="ARBA00049563"/>
    </source>
</evidence>
<dbReference type="PANTHER" id="PTHR11088">
    <property type="entry name" value="TRNA DIMETHYLALLYLTRANSFERASE"/>
    <property type="match status" value="1"/>
</dbReference>
<evidence type="ECO:0000256" key="1">
    <source>
        <dbReference type="ARBA" id="ARBA00001946"/>
    </source>
</evidence>
<comment type="function">
    <text evidence="2 10 12">Catalyzes the transfer of a dimethylallyl group onto the adenine at position 37 in tRNAs that read codons beginning with uridine, leading to the formation of N6-(dimethylallyl)adenosine (i(6)A).</text>
</comment>
<accession>T0HIM2</accession>
<keyword evidence="6 10" id="KW-0547">Nucleotide-binding</keyword>
<dbReference type="InterPro" id="IPR027417">
    <property type="entry name" value="P-loop_NTPase"/>
</dbReference>
<dbReference type="Gene3D" id="1.10.20.140">
    <property type="match status" value="1"/>
</dbReference>
<dbReference type="HAMAP" id="MF_00185">
    <property type="entry name" value="IPP_trans"/>
    <property type="match status" value="1"/>
</dbReference>
<dbReference type="EMBL" id="ATDP01000078">
    <property type="protein sequence ID" value="EQB16196.1"/>
    <property type="molecule type" value="Genomic_DNA"/>
</dbReference>
<keyword evidence="8 10" id="KW-0460">Magnesium</keyword>
<dbReference type="Proteomes" id="UP000015531">
    <property type="component" value="Unassembled WGS sequence"/>
</dbReference>
<dbReference type="GO" id="GO:0005524">
    <property type="term" value="F:ATP binding"/>
    <property type="evidence" value="ECO:0007669"/>
    <property type="project" value="UniProtKB-UniRule"/>
</dbReference>
<feature type="site" description="Interaction with substrate tRNA" evidence="10">
    <location>
        <position position="135"/>
    </location>
</feature>
<dbReference type="InterPro" id="IPR039657">
    <property type="entry name" value="Dimethylallyltransferase"/>
</dbReference>
<dbReference type="GO" id="GO:0052381">
    <property type="term" value="F:tRNA dimethylallyltransferase activity"/>
    <property type="evidence" value="ECO:0007669"/>
    <property type="project" value="UniProtKB-UniRule"/>
</dbReference>
<comment type="catalytic activity">
    <reaction evidence="9 10 11">
        <text>adenosine(37) in tRNA + dimethylallyl diphosphate = N(6)-dimethylallyladenosine(37) in tRNA + diphosphate</text>
        <dbReference type="Rhea" id="RHEA:26482"/>
        <dbReference type="Rhea" id="RHEA-COMP:10162"/>
        <dbReference type="Rhea" id="RHEA-COMP:10375"/>
        <dbReference type="ChEBI" id="CHEBI:33019"/>
        <dbReference type="ChEBI" id="CHEBI:57623"/>
        <dbReference type="ChEBI" id="CHEBI:74411"/>
        <dbReference type="ChEBI" id="CHEBI:74415"/>
        <dbReference type="EC" id="2.5.1.75"/>
    </reaction>
</comment>
<comment type="subunit">
    <text evidence="10">Monomer.</text>
</comment>